<dbReference type="Pfam" id="PF13458">
    <property type="entry name" value="Peripla_BP_6"/>
    <property type="match status" value="1"/>
</dbReference>
<evidence type="ECO:0000313" key="6">
    <source>
        <dbReference type="Proteomes" id="UP000071859"/>
    </source>
</evidence>
<dbReference type="OrthoDB" id="5289062at2"/>
<organism evidence="5 6">
    <name type="scientific">Caballeronia calidae</name>
    <dbReference type="NCBI Taxonomy" id="1777139"/>
    <lineage>
        <taxon>Bacteria</taxon>
        <taxon>Pseudomonadati</taxon>
        <taxon>Pseudomonadota</taxon>
        <taxon>Betaproteobacteria</taxon>
        <taxon>Burkholderiales</taxon>
        <taxon>Burkholderiaceae</taxon>
        <taxon>Caballeronia</taxon>
    </lineage>
</organism>
<dbReference type="InterPro" id="IPR051010">
    <property type="entry name" value="BCAA_transport"/>
</dbReference>
<name>A0A158E5W2_9BURK</name>
<dbReference type="Proteomes" id="UP000071859">
    <property type="component" value="Unassembled WGS sequence"/>
</dbReference>
<dbReference type="InterPro" id="IPR028081">
    <property type="entry name" value="Leu-bd"/>
</dbReference>
<gene>
    <name evidence="5" type="ORF">AWB78_06217</name>
</gene>
<accession>A0A158E5W2</accession>
<feature type="domain" description="Leucine-binding protein" evidence="4">
    <location>
        <begin position="26"/>
        <end position="375"/>
    </location>
</feature>
<feature type="signal peptide" evidence="3">
    <location>
        <begin position="1"/>
        <end position="23"/>
    </location>
</feature>
<proteinExistence type="inferred from homology"/>
<comment type="caution">
    <text evidence="5">The sequence shown here is derived from an EMBL/GenBank/DDBJ whole genome shotgun (WGS) entry which is preliminary data.</text>
</comment>
<dbReference type="Gene3D" id="3.40.50.2300">
    <property type="match status" value="2"/>
</dbReference>
<dbReference type="AlphaFoldDB" id="A0A158E5W2"/>
<reference evidence="5" key="1">
    <citation type="submission" date="2016-01" db="EMBL/GenBank/DDBJ databases">
        <authorList>
            <person name="Peeters C."/>
        </authorList>
    </citation>
    <scope>NUCLEOTIDE SEQUENCE</scope>
    <source>
        <strain evidence="5">LMG 29321</strain>
    </source>
</reference>
<evidence type="ECO:0000313" key="5">
    <source>
        <dbReference type="EMBL" id="SAL01816.1"/>
    </source>
</evidence>
<protein>
    <submittedName>
        <fullName evidence="5">Branched chain amino acid ABC transporter periplasmic ligand-binding protein</fullName>
    </submittedName>
</protein>
<dbReference type="PANTHER" id="PTHR30483">
    <property type="entry name" value="LEUCINE-SPECIFIC-BINDING PROTEIN"/>
    <property type="match status" value="1"/>
</dbReference>
<keyword evidence="2 3" id="KW-0732">Signal</keyword>
<evidence type="ECO:0000259" key="4">
    <source>
        <dbReference type="Pfam" id="PF13458"/>
    </source>
</evidence>
<keyword evidence="6" id="KW-1185">Reference proteome</keyword>
<evidence type="ECO:0000256" key="3">
    <source>
        <dbReference type="SAM" id="SignalP"/>
    </source>
</evidence>
<feature type="chain" id="PRO_5007624878" evidence="3">
    <location>
        <begin position="24"/>
        <end position="389"/>
    </location>
</feature>
<sequence length="389" mass="40761">MKTIIFLSALATASVVSATSVSAGETIKFGLSVPLSGAGAPFGKASLYMCQQAAAEIKNAGGIKVKGKAYNVECIAYDNKYTAAEGAKVAQTLVNRDGVKYMCAVGSAPIAAAQSLTERQEVLLFSQGWAKGSKGPKYPLTFSDIVTPFEVGPAMIKFITSTYPAAKTVAMLNVSDSTGRESEQALRPMWEKAGLRVVTSDFYERGTTEFQPIAQRLASLKPDVVELGSALPPDAGQIFKELSVLGWKGVKVATASTAAEGLIATGGPAAEGVYMGAALTFDGPNATPLQRRLNAGQVPVSGESLGLASIPCYDAVHMLKAGAEYAQSLEPTAIAAVMPKVKFNSFFGDDIGFGGKDIYGSNVQPMLPVYITQIVNAKVVERAKVLPRP</sequence>
<evidence type="ECO:0000256" key="1">
    <source>
        <dbReference type="ARBA" id="ARBA00010062"/>
    </source>
</evidence>
<evidence type="ECO:0000256" key="2">
    <source>
        <dbReference type="ARBA" id="ARBA00022729"/>
    </source>
</evidence>
<comment type="similarity">
    <text evidence="1">Belongs to the leucine-binding protein family.</text>
</comment>
<dbReference type="SUPFAM" id="SSF53822">
    <property type="entry name" value="Periplasmic binding protein-like I"/>
    <property type="match status" value="1"/>
</dbReference>
<dbReference type="CDD" id="cd06336">
    <property type="entry name" value="PBP1_ABC_ligand_binding-like"/>
    <property type="match status" value="1"/>
</dbReference>
<dbReference type="EMBL" id="FCOX02000046">
    <property type="protein sequence ID" value="SAL01816.1"/>
    <property type="molecule type" value="Genomic_DNA"/>
</dbReference>
<dbReference type="RefSeq" id="WP_062610348.1">
    <property type="nucleotide sequence ID" value="NZ_FCOX02000046.1"/>
</dbReference>
<dbReference type="InterPro" id="IPR028082">
    <property type="entry name" value="Peripla_BP_I"/>
</dbReference>
<dbReference type="PANTHER" id="PTHR30483:SF6">
    <property type="entry name" value="PERIPLASMIC BINDING PROTEIN OF ABC TRANSPORTER FOR NATURAL AMINO ACIDS"/>
    <property type="match status" value="1"/>
</dbReference>